<dbReference type="InParanoid" id="A0A077ZU32"/>
<dbReference type="EMBL" id="CCKQ01000865">
    <property type="protein sequence ID" value="CDW71966.1"/>
    <property type="molecule type" value="Genomic_DNA"/>
</dbReference>
<keyword evidence="2" id="KW-1185">Reference proteome</keyword>
<name>A0A077ZU32_STYLE</name>
<dbReference type="Proteomes" id="UP000039865">
    <property type="component" value="Unassembled WGS sequence"/>
</dbReference>
<evidence type="ECO:0000313" key="2">
    <source>
        <dbReference type="Proteomes" id="UP000039865"/>
    </source>
</evidence>
<dbReference type="AlphaFoldDB" id="A0A077ZU32"/>
<gene>
    <name evidence="1" type="primary">Contig6373.g6826</name>
    <name evidence="1" type="ORF">STYLEM_917</name>
</gene>
<proteinExistence type="predicted"/>
<reference evidence="1 2" key="1">
    <citation type="submission" date="2014-06" db="EMBL/GenBank/DDBJ databases">
        <authorList>
            <person name="Swart Estienne"/>
        </authorList>
    </citation>
    <scope>NUCLEOTIDE SEQUENCE [LARGE SCALE GENOMIC DNA]</scope>
    <source>
        <strain evidence="1 2">130c</strain>
    </source>
</reference>
<accession>A0A077ZU32</accession>
<organism evidence="1 2">
    <name type="scientific">Stylonychia lemnae</name>
    <name type="common">Ciliate</name>
    <dbReference type="NCBI Taxonomy" id="5949"/>
    <lineage>
        <taxon>Eukaryota</taxon>
        <taxon>Sar</taxon>
        <taxon>Alveolata</taxon>
        <taxon>Ciliophora</taxon>
        <taxon>Intramacronucleata</taxon>
        <taxon>Spirotrichea</taxon>
        <taxon>Stichotrichia</taxon>
        <taxon>Sporadotrichida</taxon>
        <taxon>Oxytrichidae</taxon>
        <taxon>Stylonychinae</taxon>
        <taxon>Stylonychia</taxon>
    </lineage>
</organism>
<sequence>MKYNRTLSSRPNQYRRPQRAPLNFISSEQREQLINLVELGNKNIIEASEILNINYSSAKSIIRQFRLTGRIQRIYKCRRQRPHLNNQKTPLTTYSDKSLPFFQQIDMLSAPPKVDQIMEMIPWKHKLETGYHIFQFSRYPLKIMESYNKKQLLLDLTTKDQIEFSRVTDQNEQIQSTDLYVQQIQL</sequence>
<dbReference type="OrthoDB" id="294423at2759"/>
<protein>
    <submittedName>
        <fullName evidence="1">Uncharacterized protein</fullName>
    </submittedName>
</protein>
<evidence type="ECO:0000313" key="1">
    <source>
        <dbReference type="EMBL" id="CDW71966.1"/>
    </source>
</evidence>